<dbReference type="Pfam" id="PF11307">
    <property type="entry name" value="DUF3109"/>
    <property type="match status" value="1"/>
</dbReference>
<organism evidence="2 3">
    <name type="scientific">Rhodothermus profundi</name>
    <dbReference type="NCBI Taxonomy" id="633813"/>
    <lineage>
        <taxon>Bacteria</taxon>
        <taxon>Pseudomonadati</taxon>
        <taxon>Rhodothermota</taxon>
        <taxon>Rhodothermia</taxon>
        <taxon>Rhodothermales</taxon>
        <taxon>Rhodothermaceae</taxon>
        <taxon>Rhodothermus</taxon>
    </lineage>
</organism>
<dbReference type="InterPro" id="IPR021458">
    <property type="entry name" value="Rv0495c"/>
</dbReference>
<dbReference type="STRING" id="633813.SAMN04488087_2186"/>
<proteinExistence type="inferred from homology"/>
<dbReference type="Proteomes" id="UP000185812">
    <property type="component" value="Unassembled WGS sequence"/>
</dbReference>
<dbReference type="RefSeq" id="WP_245772015.1">
    <property type="nucleotide sequence ID" value="NZ_FRAU01000007.1"/>
</dbReference>
<keyword evidence="3" id="KW-1185">Reference proteome</keyword>
<evidence type="ECO:0000313" key="3">
    <source>
        <dbReference type="Proteomes" id="UP000185812"/>
    </source>
</evidence>
<evidence type="ECO:0000256" key="1">
    <source>
        <dbReference type="ARBA" id="ARBA00093770"/>
    </source>
</evidence>
<dbReference type="EMBL" id="FRAU01000007">
    <property type="protein sequence ID" value="SHK87113.1"/>
    <property type="molecule type" value="Genomic_DNA"/>
</dbReference>
<evidence type="ECO:0008006" key="4">
    <source>
        <dbReference type="Google" id="ProtNLM"/>
    </source>
</evidence>
<evidence type="ECO:0000313" key="2">
    <source>
        <dbReference type="EMBL" id="SHK87113.1"/>
    </source>
</evidence>
<sequence>MRCIVDNACAASYVTGIMFAVDHILVSESVLQASFACQLQVCQGACCVQGESGAPLEPGERFVLEALVPALRPALRPEAQRLIDERGPWEKVGADRYAVRCTADGACVFAVYDPAGIVRCAIQQAYVQGHIDFPKPISCHLYPLRVERRHGLEILHYEKIPLCDAARAHGTRCGIALIDFLEAPLVRRYGRAWYDRLRTLWMERCQSGLAPQSDGKEPC</sequence>
<accession>A0A1M6W0C3</accession>
<name>A0A1M6W0C3_9BACT</name>
<dbReference type="AlphaFoldDB" id="A0A1M6W0C3"/>
<gene>
    <name evidence="2" type="ORF">SAMN04488087_2186</name>
</gene>
<reference evidence="3" key="1">
    <citation type="submission" date="2016-11" db="EMBL/GenBank/DDBJ databases">
        <authorList>
            <person name="Varghese N."/>
            <person name="Submissions S."/>
        </authorList>
    </citation>
    <scope>NUCLEOTIDE SEQUENCE [LARGE SCALE GENOMIC DNA]</scope>
    <source>
        <strain evidence="3">DSM 22212</strain>
    </source>
</reference>
<comment type="similarity">
    <text evidence="1">Belongs to the Rv0495c family.</text>
</comment>
<protein>
    <recommendedName>
        <fullName evidence="4">DUF3109 family protein</fullName>
    </recommendedName>
</protein>